<accession>A0ABV6H500</accession>
<protein>
    <submittedName>
        <fullName evidence="1">Acyl carrier protein</fullName>
    </submittedName>
</protein>
<proteinExistence type="predicted"/>
<comment type="caution">
    <text evidence="1">The sequence shown here is derived from an EMBL/GenBank/DDBJ whole genome shotgun (WGS) entry which is preliminary data.</text>
</comment>
<organism evidence="1 2">
    <name type="scientific">Gordonia phosphorivorans</name>
    <dbReference type="NCBI Taxonomy" id="1056982"/>
    <lineage>
        <taxon>Bacteria</taxon>
        <taxon>Bacillati</taxon>
        <taxon>Actinomycetota</taxon>
        <taxon>Actinomycetes</taxon>
        <taxon>Mycobacteriales</taxon>
        <taxon>Gordoniaceae</taxon>
        <taxon>Gordonia</taxon>
    </lineage>
</organism>
<dbReference type="Gene3D" id="1.10.1200.10">
    <property type="entry name" value="ACP-like"/>
    <property type="match status" value="1"/>
</dbReference>
<dbReference type="EMBL" id="JBHLWV010000012">
    <property type="protein sequence ID" value="MFC0313951.1"/>
    <property type="molecule type" value="Genomic_DNA"/>
</dbReference>
<sequence length="83" mass="9155">MERTIRIRQFIVDNYLFGDAGKMADDDSSLMASGIIDSTGVLELIEFLEAEFAISVAEQETIPQNLDSVGNLARFVASKREQG</sequence>
<reference evidence="1 2" key="1">
    <citation type="submission" date="2024-09" db="EMBL/GenBank/DDBJ databases">
        <authorList>
            <person name="Sun Q."/>
            <person name="Mori K."/>
        </authorList>
    </citation>
    <scope>NUCLEOTIDE SEQUENCE [LARGE SCALE GENOMIC DNA]</scope>
    <source>
        <strain evidence="1 2">CCM 7957</strain>
    </source>
</reference>
<dbReference type="SUPFAM" id="SSF47336">
    <property type="entry name" value="ACP-like"/>
    <property type="match status" value="1"/>
</dbReference>
<evidence type="ECO:0000313" key="2">
    <source>
        <dbReference type="Proteomes" id="UP001589783"/>
    </source>
</evidence>
<name>A0ABV6H500_9ACTN</name>
<keyword evidence="2" id="KW-1185">Reference proteome</keyword>
<dbReference type="Proteomes" id="UP001589783">
    <property type="component" value="Unassembled WGS sequence"/>
</dbReference>
<dbReference type="RefSeq" id="WP_382361098.1">
    <property type="nucleotide sequence ID" value="NZ_JBHLWV010000012.1"/>
</dbReference>
<dbReference type="InterPro" id="IPR036736">
    <property type="entry name" value="ACP-like_sf"/>
</dbReference>
<gene>
    <name evidence="1" type="ORF">ACFFJD_03665</name>
</gene>
<evidence type="ECO:0000313" key="1">
    <source>
        <dbReference type="EMBL" id="MFC0313951.1"/>
    </source>
</evidence>